<dbReference type="SUPFAM" id="SSF49265">
    <property type="entry name" value="Fibronectin type III"/>
    <property type="match status" value="4"/>
</dbReference>
<feature type="domain" description="Fibronectin type-III" evidence="3">
    <location>
        <begin position="206"/>
        <end position="299"/>
    </location>
</feature>
<keyword evidence="2" id="KW-0677">Repeat</keyword>
<dbReference type="CDD" id="cd00063">
    <property type="entry name" value="FN3"/>
    <property type="match status" value="4"/>
</dbReference>
<feature type="domain" description="Fibronectin type-III" evidence="3">
    <location>
        <begin position="478"/>
        <end position="571"/>
    </location>
</feature>
<dbReference type="PANTHER" id="PTHR46708:SF2">
    <property type="entry name" value="FIBRONECTIN TYPE-III DOMAIN-CONTAINING PROTEIN"/>
    <property type="match status" value="1"/>
</dbReference>
<dbReference type="OrthoDB" id="9792152at2"/>
<evidence type="ECO:0000256" key="1">
    <source>
        <dbReference type="ARBA" id="ARBA00022729"/>
    </source>
</evidence>
<keyword evidence="5" id="KW-1185">Reference proteome</keyword>
<feature type="domain" description="Fibronectin type-III" evidence="3">
    <location>
        <begin position="1213"/>
        <end position="1298"/>
    </location>
</feature>
<dbReference type="PROSITE" id="PS50853">
    <property type="entry name" value="FN3"/>
    <property type="match status" value="6"/>
</dbReference>
<dbReference type="PANTHER" id="PTHR46708">
    <property type="entry name" value="TENASCIN"/>
    <property type="match status" value="1"/>
</dbReference>
<evidence type="ECO:0000313" key="5">
    <source>
        <dbReference type="Proteomes" id="UP000077824"/>
    </source>
</evidence>
<dbReference type="InterPro" id="IPR026444">
    <property type="entry name" value="Secre_tail"/>
</dbReference>
<organism evidence="4 5">
    <name type="scientific">Chryseobacterium glaciei</name>
    <dbReference type="NCBI Taxonomy" id="1685010"/>
    <lineage>
        <taxon>Bacteria</taxon>
        <taxon>Pseudomonadati</taxon>
        <taxon>Bacteroidota</taxon>
        <taxon>Flavobacteriia</taxon>
        <taxon>Flavobacteriales</taxon>
        <taxon>Weeksellaceae</taxon>
        <taxon>Chryseobacterium group</taxon>
        <taxon>Chryseobacterium</taxon>
    </lineage>
</organism>
<protein>
    <recommendedName>
        <fullName evidence="3">Fibronectin type-III domain-containing protein</fullName>
    </recommendedName>
</protein>
<dbReference type="InterPro" id="IPR050991">
    <property type="entry name" value="ECM_Regulatory_Proteins"/>
</dbReference>
<dbReference type="Pfam" id="PF18962">
    <property type="entry name" value="Por_Secre_tail"/>
    <property type="match status" value="1"/>
</dbReference>
<dbReference type="InterPro" id="IPR003961">
    <property type="entry name" value="FN3_dom"/>
</dbReference>
<evidence type="ECO:0000259" key="3">
    <source>
        <dbReference type="PROSITE" id="PS50853"/>
    </source>
</evidence>
<keyword evidence="1" id="KW-0732">Signal</keyword>
<sequence length="1535" mass="163626">MKKLSTLLVLLLCLINVGFLSKVYGQAPATLPYTQNFSTANDLTLTNGTQPNKWSYGSATGNAANSLYISNDNGVTNDYTISGAASTVQAYRDITIPAGSTLATITFDWKSLGEVTWDYLKVWMVPTTYTPTPGTLTTAGSGRIQVGAEFSNQAAWQTYLNTNLNISSFAGGTMRLVFEWRNDGGGGTTPPAAIDNINLFIPTCFVPTPTAPSAITATTATISWTAPTPVPANGYAYYLSTSSVPPTAATLPTGGVATTTANLNPLTPNTTYYWWVRSVCSGTDNSIWVAGASFTTGQIPTTIPYTQNFNTSNDLGFTSTGQVNKWAYGSATGNAGNSIYVSNNNGVANDYTISGAASVAHAYRDITVPAGTTIATLAFDWKSLGETGWDYLRVWMVPTSFMPVAGTQITAGTGRIQVGGEFSNQTAWQNYLNTNLTLTSFAGTTMRLVFEWRNDGGGGTTPPAAVDNINLFIPTCFVPTGMAVPTVTATNATITWTAPTPAPGNGYAYYLSTSSTPPVAATAPTGTSATTTTNLTPLTPNTTYYWWVRSVCSSTDNSIWVAGPSFTTGQIPATLPYTQTFNTSNDLGFTSAGQTNKWAYGSATGNAANSVYISNDNGVTNNYTISGAISTVHAYRDITIPAGTTIATLAFDWKSLGETGWDYLRVWMVPSSFMPVAGTQITAGAGRIQIGGEFSNQTAWQNYLNTNLTLTSFAGATMRLVFEWRNDGGGGTTPPAAIDNINLFIPTCFVPTGMAVPTVAATNATISWTAPTQVPASGYQYYLSTSSVPPVAATAPTGASATTTTNLTPLTPNTTYYWWVRSVCSPTDRSLWVAGPSFTTTQIPATIPYLQDFTATNDLGFTSTGQTNKWAYGTATGNTGKSIYISNDSGVTNAYTIASAISTVHAYRDITVPAGTTIATFSFDWKAVGESTFDYLRVWLVPASFMPVAGTQIAAGTGRIQLGTNYNQQATWQSYSNTSLNISSFAGTTMRLVYEWRNDGSGGTQPPVAIDNIVIRICSNVTPVVTVTPASITYNSATITWPQDIGGASYSIRYRPVGSTAPWSTASVAAVTTATNTYNLTNLLAATLYEVEVAAVCNATPGVFSHNQFTTKCDPTPPNVTISNITTTSALITWAPLAASSSYTLRWRKVGTTGWPNAEIALPLAPANTYTLQNLAVYTSYEVQIANKCDGTTTLNPWSNPKVFTTERTCDIAPPGLTITNLTPTTAVVVWDPFPGATYILRYRKVGIPSWTNVPVSTNTLTLTGLLELTKYEMQVANICSGTPGTFTPPYLFTTPTVTYCPMSSTSAANEFISKVTVKPNGKPTMENISVGSTYTDYTAVPAKFIELIQGSTGNEIAIEKTWLGTNNNEGIAVWIDFDRNGTFDINERILASAPSTTTPVKGTFNVPTDAFVSLTDYKYVVMRVAMQKDGIPVNCTSFANGEVEDYTVRISKPGVPNATNQTDIMIYPNPVKTVLNVKNTSSRSNYKIYNAAGQVVSAGIILNNKINVSNLINGVYVIDIDDAKGTAQKKFIKE</sequence>
<dbReference type="KEGG" id="chh:A0O34_01220"/>
<accession>A0A172XQV8</accession>
<feature type="domain" description="Fibronectin type-III" evidence="3">
    <location>
        <begin position="1023"/>
        <end position="1115"/>
    </location>
</feature>
<dbReference type="InterPro" id="IPR013783">
    <property type="entry name" value="Ig-like_fold"/>
</dbReference>
<gene>
    <name evidence="4" type="ORF">A0O34_01220</name>
</gene>
<dbReference type="STRING" id="1685010.A0O34_01220"/>
<reference evidence="4 5" key="1">
    <citation type="submission" date="2016-04" db="EMBL/GenBank/DDBJ databases">
        <title>Complete Genome Sequence of Chryseobacterium sp. IHBB 10212.</title>
        <authorList>
            <person name="Pal M."/>
            <person name="Swarnkar M.K."/>
            <person name="Kaushal K."/>
            <person name="Chhibber S."/>
            <person name="Singh A.K."/>
            <person name="Gulati A."/>
        </authorList>
    </citation>
    <scope>NUCLEOTIDE SEQUENCE [LARGE SCALE GENOMIC DNA]</scope>
    <source>
        <strain evidence="4 5">IHBB 10212</strain>
    </source>
</reference>
<dbReference type="EMBL" id="CP015199">
    <property type="protein sequence ID" value="ANF49260.1"/>
    <property type="molecule type" value="Genomic_DNA"/>
</dbReference>
<dbReference type="Gene3D" id="2.60.40.10">
    <property type="entry name" value="Immunoglobulins"/>
    <property type="match status" value="6"/>
</dbReference>
<feature type="domain" description="Fibronectin type-III" evidence="3">
    <location>
        <begin position="750"/>
        <end position="843"/>
    </location>
</feature>
<dbReference type="Proteomes" id="UP000077824">
    <property type="component" value="Chromosome"/>
</dbReference>
<name>A0A172XQV8_9FLAO</name>
<dbReference type="InterPro" id="IPR036116">
    <property type="entry name" value="FN3_sf"/>
</dbReference>
<dbReference type="NCBIfam" id="TIGR04183">
    <property type="entry name" value="Por_Secre_tail"/>
    <property type="match status" value="1"/>
</dbReference>
<proteinExistence type="predicted"/>
<evidence type="ECO:0000313" key="4">
    <source>
        <dbReference type="EMBL" id="ANF49260.1"/>
    </source>
</evidence>
<evidence type="ECO:0000256" key="2">
    <source>
        <dbReference type="ARBA" id="ARBA00022737"/>
    </source>
</evidence>
<feature type="domain" description="Fibronectin type-III" evidence="3">
    <location>
        <begin position="1116"/>
        <end position="1209"/>
    </location>
</feature>
<dbReference type="SMART" id="SM00060">
    <property type="entry name" value="FN3"/>
    <property type="match status" value="6"/>
</dbReference>
<dbReference type="InterPro" id="IPR045474">
    <property type="entry name" value="GEVED"/>
</dbReference>
<dbReference type="Pfam" id="PF20009">
    <property type="entry name" value="GEVED"/>
    <property type="match status" value="1"/>
</dbReference>
<dbReference type="Pfam" id="PF00041">
    <property type="entry name" value="fn3"/>
    <property type="match status" value="3"/>
</dbReference>
<dbReference type="RefSeq" id="WP_066750312.1">
    <property type="nucleotide sequence ID" value="NZ_CP015199.1"/>
</dbReference>